<dbReference type="PROSITE" id="PS51002">
    <property type="entry name" value="CYTB_NTER"/>
    <property type="match status" value="1"/>
</dbReference>
<dbReference type="RefSeq" id="YP_009092184.1">
    <property type="nucleotide sequence ID" value="NC_025280.1"/>
</dbReference>
<evidence type="ECO:0000259" key="18">
    <source>
        <dbReference type="PROSITE" id="PS51003"/>
    </source>
</evidence>
<geneLocation type="mitochondrion" evidence="19"/>
<dbReference type="Pfam" id="PF00033">
    <property type="entry name" value="Cytochrome_B"/>
    <property type="match status" value="1"/>
</dbReference>
<accession>A0A096XCC9</accession>
<dbReference type="GO" id="GO:0046872">
    <property type="term" value="F:metal ion binding"/>
    <property type="evidence" value="ECO:0007669"/>
    <property type="project" value="UniProtKB-UniRule"/>
</dbReference>
<evidence type="ECO:0000256" key="13">
    <source>
        <dbReference type="ARBA" id="ARBA00023075"/>
    </source>
</evidence>
<keyword evidence="7 16" id="KW-0812">Transmembrane</keyword>
<keyword evidence="12 16" id="KW-0408">Iron</keyword>
<name>A0A096XCC9_DICDE</name>
<sequence>MLAIVRSNVLDLPTNVSLSYLWCSGFMISGFMFFQLLTGVVLSFLYVSGCEVSFSCVTGFTNESLFVWLVRYAHIWGVTFLFVYIFLHMGRALYYSSYSKFGVWNVGFVLYLVMMVEAFLGYILPWHQMSYWAATVLTSVVDSVPFVGGQIYSFVVGGFSVSEATLVRVFSAHVCLAFVIVGLSVIHLFYLHKGGSNNPLFVSSGYSDVVLFHSFFTLKDGFMLLVSLYLCVGLMWLCPDLVVDTEAYIEANPLVTPVTIKPEWYFLPFYAMLRSVESKIGGLFLVVLFLFLMWLPTFNESCCYYDVRQLVFWFLVSLFFLLGYLGSCHPEYPYIGVGKVSSILMLVLLLVFKGMWIVPYSSGFPNLFSFL</sequence>
<dbReference type="PROSITE" id="PS51003">
    <property type="entry name" value="CYTB_CTER"/>
    <property type="match status" value="1"/>
</dbReference>
<feature type="transmembrane region" description="Helical" evidence="16">
    <location>
        <begin position="310"/>
        <end position="328"/>
    </location>
</feature>
<evidence type="ECO:0000256" key="15">
    <source>
        <dbReference type="ARBA" id="ARBA00023136"/>
    </source>
</evidence>
<dbReference type="InterPro" id="IPR036150">
    <property type="entry name" value="Cyt_b/b6_C_sf"/>
</dbReference>
<comment type="function">
    <text evidence="1 16">Component of the ubiquinol-cytochrome c reductase complex (complex III or cytochrome b-c1 complex) that is part of the mitochondrial respiratory chain. The b-c1 complex mediates electron transfer from ubiquinol to cytochrome c. Contributes to the generation of a proton gradient across the mitochondrial membrane that is then used for ATP synthesis.</text>
</comment>
<evidence type="ECO:0000256" key="14">
    <source>
        <dbReference type="ARBA" id="ARBA00023128"/>
    </source>
</evidence>
<keyword evidence="6 16" id="KW-0679">Respiratory chain</keyword>
<dbReference type="InterPro" id="IPR005797">
    <property type="entry name" value="Cyt_b/b6_N"/>
</dbReference>
<evidence type="ECO:0000256" key="16">
    <source>
        <dbReference type="RuleBase" id="RU362117"/>
    </source>
</evidence>
<keyword evidence="5 16" id="KW-0349">Heme</keyword>
<evidence type="ECO:0000256" key="2">
    <source>
        <dbReference type="ARBA" id="ARBA00004448"/>
    </source>
</evidence>
<keyword evidence="13" id="KW-0830">Ubiquinone</keyword>
<feature type="domain" description="Cytochrome b/b6 N-terminal region profile" evidence="17">
    <location>
        <begin position="1"/>
        <end position="200"/>
    </location>
</feature>
<evidence type="ECO:0000256" key="4">
    <source>
        <dbReference type="ARBA" id="ARBA00022448"/>
    </source>
</evidence>
<dbReference type="PANTHER" id="PTHR19271">
    <property type="entry name" value="CYTOCHROME B"/>
    <property type="match status" value="1"/>
</dbReference>
<comment type="cofactor">
    <cofactor evidence="16">
        <name>heme b</name>
        <dbReference type="ChEBI" id="CHEBI:60344"/>
    </cofactor>
    <text evidence="16">Binds 2 heme groups non-covalently.</text>
</comment>
<feature type="transmembrane region" description="Helical" evidence="16">
    <location>
        <begin position="20"/>
        <end position="46"/>
    </location>
</feature>
<evidence type="ECO:0000256" key="9">
    <source>
        <dbReference type="ARBA" id="ARBA00022792"/>
    </source>
</evidence>
<feature type="transmembrane region" description="Helical" evidence="16">
    <location>
        <begin position="340"/>
        <end position="358"/>
    </location>
</feature>
<keyword evidence="8 16" id="KW-0479">Metal-binding</keyword>
<comment type="subcellular location">
    <subcellularLocation>
        <location evidence="2">Mitochondrion inner membrane</location>
        <topology evidence="2">Multi-pass membrane protein</topology>
    </subcellularLocation>
</comment>
<evidence type="ECO:0000256" key="1">
    <source>
        <dbReference type="ARBA" id="ARBA00002566"/>
    </source>
</evidence>
<evidence type="ECO:0000256" key="12">
    <source>
        <dbReference type="ARBA" id="ARBA00023004"/>
    </source>
</evidence>
<proteinExistence type="inferred from homology"/>
<dbReference type="GO" id="GO:0006122">
    <property type="term" value="P:mitochondrial electron transport, ubiquinol to cytochrome c"/>
    <property type="evidence" value="ECO:0007669"/>
    <property type="project" value="TreeGrafter"/>
</dbReference>
<dbReference type="InterPro" id="IPR027387">
    <property type="entry name" value="Cytb/b6-like_sf"/>
</dbReference>
<dbReference type="InterPro" id="IPR048259">
    <property type="entry name" value="Cytochrome_b_N_euk/bac"/>
</dbReference>
<reference evidence="19" key="1">
    <citation type="journal article" date="2014" name="Mol. Phylogenet. Evol.">
        <title>Dicrocoelium chinensis and Dicrocoelium dendriticum (Trematoda: Digenea) are distinct lancet fluke species based on mitochondrial and nuclear ribosomal DNA sequences.</title>
        <authorList>
            <person name="Liu G.H."/>
            <person name="Yan H.B."/>
            <person name="Otranto D."/>
            <person name="Wang X.Y."/>
            <person name="Zhao G.H."/>
            <person name="Jia W.Z."/>
            <person name="Zhu X.Q."/>
        </authorList>
    </citation>
    <scope>NUCLEOTIDE SEQUENCE</scope>
</reference>
<dbReference type="GO" id="GO:0008121">
    <property type="term" value="F:quinol-cytochrome-c reductase activity"/>
    <property type="evidence" value="ECO:0007669"/>
    <property type="project" value="TreeGrafter"/>
</dbReference>
<dbReference type="AlphaFoldDB" id="A0A096XCC9"/>
<feature type="transmembrane region" description="Helical" evidence="16">
    <location>
        <begin position="66"/>
        <end position="89"/>
    </location>
</feature>
<dbReference type="CTD" id="4519"/>
<evidence type="ECO:0000313" key="19">
    <source>
        <dbReference type="EMBL" id="AHG06509.1"/>
    </source>
</evidence>
<keyword evidence="14 16" id="KW-0496">Mitochondrion</keyword>
<dbReference type="Pfam" id="PF00032">
    <property type="entry name" value="Cytochrom_B_C"/>
    <property type="match status" value="1"/>
</dbReference>
<keyword evidence="10 16" id="KW-0249">Electron transport</keyword>
<dbReference type="CDD" id="cd00284">
    <property type="entry name" value="Cytochrome_b_N"/>
    <property type="match status" value="1"/>
</dbReference>
<evidence type="ECO:0000256" key="5">
    <source>
        <dbReference type="ARBA" id="ARBA00022617"/>
    </source>
</evidence>
<evidence type="ECO:0000256" key="7">
    <source>
        <dbReference type="ARBA" id="ARBA00022692"/>
    </source>
</evidence>
<evidence type="ECO:0000256" key="6">
    <source>
        <dbReference type="ARBA" id="ARBA00022660"/>
    </source>
</evidence>
<dbReference type="PANTHER" id="PTHR19271:SF16">
    <property type="entry name" value="CYTOCHROME B"/>
    <property type="match status" value="1"/>
</dbReference>
<feature type="transmembrane region" description="Helical" evidence="16">
    <location>
        <begin position="280"/>
        <end position="298"/>
    </location>
</feature>
<evidence type="ECO:0000259" key="17">
    <source>
        <dbReference type="PROSITE" id="PS51002"/>
    </source>
</evidence>
<keyword evidence="9" id="KW-0999">Mitochondrion inner membrane</keyword>
<dbReference type="GeneID" id="20832545"/>
<evidence type="ECO:0000256" key="10">
    <source>
        <dbReference type="ARBA" id="ARBA00022982"/>
    </source>
</evidence>
<keyword evidence="15 16" id="KW-0472">Membrane</keyword>
<dbReference type="SUPFAM" id="SSF81648">
    <property type="entry name" value="a domain/subunit of cytochrome bc1 complex (Ubiquinol-cytochrome c reductase)"/>
    <property type="match status" value="1"/>
</dbReference>
<dbReference type="InterPro" id="IPR016174">
    <property type="entry name" value="Di-haem_cyt_TM"/>
</dbReference>
<feature type="transmembrane region" description="Helical" evidence="16">
    <location>
        <begin position="167"/>
        <end position="190"/>
    </location>
</feature>
<comment type="similarity">
    <text evidence="16">Belongs to the cytochrome b family.</text>
</comment>
<dbReference type="Gene3D" id="1.20.810.10">
    <property type="entry name" value="Cytochrome Bc1 Complex, Chain C"/>
    <property type="match status" value="1"/>
</dbReference>
<evidence type="ECO:0000256" key="8">
    <source>
        <dbReference type="ARBA" id="ARBA00022723"/>
    </source>
</evidence>
<dbReference type="EMBL" id="KF318787">
    <property type="protein sequence ID" value="AHG06509.1"/>
    <property type="molecule type" value="Genomic_DNA"/>
</dbReference>
<dbReference type="GO" id="GO:0016491">
    <property type="term" value="F:oxidoreductase activity"/>
    <property type="evidence" value="ECO:0007669"/>
    <property type="project" value="UniProtKB-UniRule"/>
</dbReference>
<keyword evidence="11 16" id="KW-1133">Transmembrane helix</keyword>
<evidence type="ECO:0000256" key="11">
    <source>
        <dbReference type="ARBA" id="ARBA00022989"/>
    </source>
</evidence>
<keyword evidence="4 16" id="KW-0813">Transport</keyword>
<evidence type="ECO:0000256" key="3">
    <source>
        <dbReference type="ARBA" id="ARBA00013531"/>
    </source>
</evidence>
<feature type="transmembrane region" description="Helical" evidence="16">
    <location>
        <begin position="101"/>
        <end position="124"/>
    </location>
</feature>
<organism evidence="19">
    <name type="scientific">Dicrocoelium dendriticum</name>
    <name type="common">Small liver fluke</name>
    <dbReference type="NCBI Taxonomy" id="57078"/>
    <lineage>
        <taxon>Eukaryota</taxon>
        <taxon>Metazoa</taxon>
        <taxon>Spiralia</taxon>
        <taxon>Lophotrochozoa</taxon>
        <taxon>Platyhelminthes</taxon>
        <taxon>Trematoda</taxon>
        <taxon>Digenea</taxon>
        <taxon>Plagiorchiida</taxon>
        <taxon>Xiphidiata</taxon>
        <taxon>Gorgoderoidea</taxon>
        <taxon>Dicrocoeliidae</taxon>
        <taxon>Dicrocoelium</taxon>
    </lineage>
</organism>
<dbReference type="SUPFAM" id="SSF81342">
    <property type="entry name" value="Transmembrane di-heme cytochromes"/>
    <property type="match status" value="1"/>
</dbReference>
<feature type="domain" description="Cytochrome b/b6 C-terminal region profile" evidence="18">
    <location>
        <begin position="202"/>
        <end position="371"/>
    </location>
</feature>
<feature type="transmembrane region" description="Helical" evidence="16">
    <location>
        <begin position="130"/>
        <end position="155"/>
    </location>
</feature>
<protein>
    <recommendedName>
        <fullName evidence="3 16">Cytochrome b</fullName>
    </recommendedName>
</protein>
<feature type="transmembrane region" description="Helical" evidence="16">
    <location>
        <begin position="210"/>
        <end position="232"/>
    </location>
</feature>
<dbReference type="GO" id="GO:0005743">
    <property type="term" value="C:mitochondrial inner membrane"/>
    <property type="evidence" value="ECO:0007669"/>
    <property type="project" value="UniProtKB-SubCell"/>
</dbReference>
<gene>
    <name evidence="19" type="primary">cytb</name>
</gene>
<dbReference type="InterPro" id="IPR005798">
    <property type="entry name" value="Cyt_b/b6_C"/>
</dbReference>